<keyword evidence="3" id="KW-0813">Transport</keyword>
<feature type="transmembrane region" description="Helical" evidence="10">
    <location>
        <begin position="266"/>
        <end position="289"/>
    </location>
</feature>
<feature type="transmembrane region" description="Helical" evidence="10">
    <location>
        <begin position="392"/>
        <end position="410"/>
    </location>
</feature>
<name>A0A8K0AC55_BRALA</name>
<evidence type="ECO:0000256" key="3">
    <source>
        <dbReference type="ARBA" id="ARBA00022448"/>
    </source>
</evidence>
<keyword evidence="5 10" id="KW-0812">Transmembrane</keyword>
<evidence type="ECO:0000256" key="9">
    <source>
        <dbReference type="SAM" id="MobiDB-lite"/>
    </source>
</evidence>
<feature type="region of interest" description="Disordered" evidence="9">
    <location>
        <begin position="1"/>
        <end position="30"/>
    </location>
</feature>
<keyword evidence="7 10" id="KW-1133">Transmembrane helix</keyword>
<dbReference type="Gene3D" id="1.20.1740.10">
    <property type="entry name" value="Amino acid/polyamine transporter I"/>
    <property type="match status" value="1"/>
</dbReference>
<feature type="transmembrane region" description="Helical" evidence="10">
    <location>
        <begin position="72"/>
        <end position="94"/>
    </location>
</feature>
<dbReference type="Proteomes" id="UP000838412">
    <property type="component" value="Chromosome 7"/>
</dbReference>
<dbReference type="PANTHER" id="PTHR11785">
    <property type="entry name" value="AMINO ACID TRANSPORTER"/>
    <property type="match status" value="1"/>
</dbReference>
<evidence type="ECO:0000313" key="11">
    <source>
        <dbReference type="EMBL" id="CAH1270092.1"/>
    </source>
</evidence>
<dbReference type="GO" id="GO:0015179">
    <property type="term" value="F:L-amino acid transmembrane transporter activity"/>
    <property type="evidence" value="ECO:0007669"/>
    <property type="project" value="TreeGrafter"/>
</dbReference>
<feature type="transmembrane region" description="Helical" evidence="10">
    <location>
        <begin position="192"/>
        <end position="211"/>
    </location>
</feature>
<dbReference type="Pfam" id="PF13520">
    <property type="entry name" value="AA_permease_2"/>
    <property type="match status" value="1"/>
</dbReference>
<dbReference type="FunFam" id="1.20.1740.10:FF:000003">
    <property type="entry name" value="Y+L amino acid transporter 1 isoform X1"/>
    <property type="match status" value="1"/>
</dbReference>
<dbReference type="EMBL" id="OV696692">
    <property type="protein sequence ID" value="CAH1270092.1"/>
    <property type="molecule type" value="Genomic_DNA"/>
</dbReference>
<dbReference type="GO" id="GO:0015175">
    <property type="term" value="F:neutral L-amino acid transmembrane transporter activity"/>
    <property type="evidence" value="ECO:0007669"/>
    <property type="project" value="TreeGrafter"/>
</dbReference>
<keyword evidence="8 10" id="KW-0472">Membrane</keyword>
<evidence type="ECO:0000256" key="5">
    <source>
        <dbReference type="ARBA" id="ARBA00022692"/>
    </source>
</evidence>
<dbReference type="InterPro" id="IPR050598">
    <property type="entry name" value="AminoAcid_Transporter"/>
</dbReference>
<keyword evidence="4" id="KW-1003">Cell membrane</keyword>
<keyword evidence="6" id="KW-0029">Amino-acid transport</keyword>
<proteinExistence type="inferred from homology"/>
<protein>
    <submittedName>
        <fullName evidence="11">SLC7A8 protein</fullName>
    </submittedName>
</protein>
<evidence type="ECO:0000256" key="2">
    <source>
        <dbReference type="ARBA" id="ARBA00007040"/>
    </source>
</evidence>
<keyword evidence="12" id="KW-1185">Reference proteome</keyword>
<feature type="transmembrane region" description="Helical" evidence="10">
    <location>
        <begin position="422"/>
        <end position="442"/>
    </location>
</feature>
<dbReference type="OrthoDB" id="10062876at2759"/>
<organism evidence="11 12">
    <name type="scientific">Branchiostoma lanceolatum</name>
    <name type="common">Common lancelet</name>
    <name type="synonym">Amphioxus lanceolatum</name>
    <dbReference type="NCBI Taxonomy" id="7740"/>
    <lineage>
        <taxon>Eukaryota</taxon>
        <taxon>Metazoa</taxon>
        <taxon>Chordata</taxon>
        <taxon>Cephalochordata</taxon>
        <taxon>Leptocardii</taxon>
        <taxon>Amphioxiformes</taxon>
        <taxon>Branchiostomatidae</taxon>
        <taxon>Branchiostoma</taxon>
    </lineage>
</organism>
<feature type="transmembrane region" description="Helical" evidence="10">
    <location>
        <begin position="448"/>
        <end position="468"/>
    </location>
</feature>
<feature type="transmembrane region" description="Helical" evidence="10">
    <location>
        <begin position="106"/>
        <end position="125"/>
    </location>
</feature>
<dbReference type="PIRSF" id="PIRSF006060">
    <property type="entry name" value="AA_transporter"/>
    <property type="match status" value="1"/>
</dbReference>
<feature type="transmembrane region" description="Helical" evidence="10">
    <location>
        <begin position="159"/>
        <end position="180"/>
    </location>
</feature>
<evidence type="ECO:0000256" key="8">
    <source>
        <dbReference type="ARBA" id="ARBA00023136"/>
    </source>
</evidence>
<evidence type="ECO:0000256" key="4">
    <source>
        <dbReference type="ARBA" id="ARBA00022475"/>
    </source>
</evidence>
<feature type="compositionally biased region" description="Polar residues" evidence="9">
    <location>
        <begin position="9"/>
        <end position="18"/>
    </location>
</feature>
<accession>A0A8K0AC55</accession>
<reference evidence="11" key="1">
    <citation type="submission" date="2022-01" db="EMBL/GenBank/DDBJ databases">
        <authorList>
            <person name="Braso-Vives M."/>
        </authorList>
    </citation>
    <scope>NUCLEOTIDE SEQUENCE</scope>
</reference>
<evidence type="ECO:0000313" key="12">
    <source>
        <dbReference type="Proteomes" id="UP000838412"/>
    </source>
</evidence>
<evidence type="ECO:0000256" key="7">
    <source>
        <dbReference type="ARBA" id="ARBA00022989"/>
    </source>
</evidence>
<evidence type="ECO:0000256" key="6">
    <source>
        <dbReference type="ARBA" id="ARBA00022970"/>
    </source>
</evidence>
<evidence type="ECO:0000256" key="1">
    <source>
        <dbReference type="ARBA" id="ARBA00004651"/>
    </source>
</evidence>
<evidence type="ECO:0000256" key="10">
    <source>
        <dbReference type="SAM" id="Phobius"/>
    </source>
</evidence>
<feature type="transmembrane region" description="Helical" evidence="10">
    <location>
        <begin position="42"/>
        <end position="60"/>
    </location>
</feature>
<sequence>MGKKAASFDVQSASSADTSAEGKDPAADNPAGSVRLKRKITLFNGVAIIVGTIIGSGIFISPKGVLQQTGSVGLSLVVWALCGVLSTLGALCYAELGTTIPKSGGDYVYILEIFGPLAAFLRLWVELIVVRPTSHAVTAITFSTYVMYPFFAPCPPPDITIRLLAAAALVAVALINSYGIRWATRLQDFLTLWKVVALVVIIIFGIIQIARGSTRYIEPVAAFSGTTSSPSAVALAFFSGLWAYGGWTDLNMVVEELKDPFRNLPWAIAISLPLVTSIYILANVAYFTAMSPTELLSSDAVAITFGDRLLGVMNWLIPLSVALSTFGGLNGGALTSSRLFFVGARAGHLPEIMAMVHVHRLMPVPAIMVATALMLIMLSTSDVYTLLNYMGFVYWLCIGVACAGLLWLRYKQPDLPRPIKINPAIPVIVTLVCVFVVVMSAISAPIEAAIGLAIVLSGVPVYFIFVWWDNKPKAFRSFIDFITTRLQLLMNVVPTDDQHSD</sequence>
<comment type="similarity">
    <text evidence="2">Belongs to the amino acid-polyamine-organocation (APC) superfamily. L-type amino acid transporter (LAT) (TC 2.A.3.8) family.</text>
</comment>
<feature type="transmembrane region" description="Helical" evidence="10">
    <location>
        <begin position="231"/>
        <end position="254"/>
    </location>
</feature>
<gene>
    <name evidence="11" type="primary">SLC7A8</name>
    <name evidence="11" type="ORF">BLAG_LOCUS22511</name>
</gene>
<feature type="transmembrane region" description="Helical" evidence="10">
    <location>
        <begin position="315"/>
        <end position="341"/>
    </location>
</feature>
<feature type="transmembrane region" description="Helical" evidence="10">
    <location>
        <begin position="361"/>
        <end position="380"/>
    </location>
</feature>
<dbReference type="PANTHER" id="PTHR11785:SF528">
    <property type="entry name" value="AMINO ACID TRANSPORTER PROTEIN JHI-21"/>
    <property type="match status" value="1"/>
</dbReference>
<dbReference type="GO" id="GO:0005886">
    <property type="term" value="C:plasma membrane"/>
    <property type="evidence" value="ECO:0007669"/>
    <property type="project" value="UniProtKB-SubCell"/>
</dbReference>
<comment type="subcellular location">
    <subcellularLocation>
        <location evidence="1">Cell membrane</location>
        <topology evidence="1">Multi-pass membrane protein</topology>
    </subcellularLocation>
</comment>
<dbReference type="InterPro" id="IPR002293">
    <property type="entry name" value="AA/rel_permease1"/>
</dbReference>
<dbReference type="AlphaFoldDB" id="A0A8K0AC55"/>